<evidence type="ECO:0000313" key="2">
    <source>
        <dbReference type="Proteomes" id="UP000248395"/>
    </source>
</evidence>
<dbReference type="InterPro" id="IPR038512">
    <property type="entry name" value="GpU-like_sf"/>
</dbReference>
<dbReference type="Proteomes" id="UP000248395">
    <property type="component" value="Unassembled WGS sequence"/>
</dbReference>
<dbReference type="Gene3D" id="3.30.70.1700">
    <property type="entry name" value="Phage minor tail protein U"/>
    <property type="match status" value="1"/>
</dbReference>
<comment type="caution">
    <text evidence="1">The sequence shown here is derived from an EMBL/GenBank/DDBJ whole genome shotgun (WGS) entry which is preliminary data.</text>
</comment>
<name>A0A318JN08_9NEIS</name>
<keyword evidence="2" id="KW-1185">Reference proteome</keyword>
<reference evidence="1 2" key="1">
    <citation type="submission" date="2018-05" db="EMBL/GenBank/DDBJ databases">
        <title>Genomic Encyclopedia of Type Strains, Phase IV (KMG-IV): sequencing the most valuable type-strain genomes for metagenomic binning, comparative biology and taxonomic classification.</title>
        <authorList>
            <person name="Goeker M."/>
        </authorList>
    </citation>
    <scope>NUCLEOTIDE SEQUENCE [LARGE SCALE GENOMIC DNA]</scope>
    <source>
        <strain evidence="1 2">DSM 25134</strain>
    </source>
</reference>
<accession>A0A318JN08</accession>
<sequence length="178" mass="19310">MLYRNLLRDAIVAAIQQANTLAGLSVWNNRDAPLMLPQLPAVIVSAPSEHKESMGRNVPMFNTIAQIHINARVQAADLGTAVADLDVLVEQIEEAIFASPDITRQIQQFASVDTEVDFSAEQRYHIGEAQIVIALEFPQLYNPNVTTQLTDIGIHTQVTAPGASSPIALDMDSPLPTA</sequence>
<dbReference type="EMBL" id="QJKC01000004">
    <property type="protein sequence ID" value="PXX49375.1"/>
    <property type="molecule type" value="Genomic_DNA"/>
</dbReference>
<evidence type="ECO:0008006" key="3">
    <source>
        <dbReference type="Google" id="ProtNLM"/>
    </source>
</evidence>
<dbReference type="AlphaFoldDB" id="A0A318JN08"/>
<protein>
    <recommendedName>
        <fullName evidence="3">Phage protein</fullName>
    </recommendedName>
</protein>
<gene>
    <name evidence="1" type="ORF">DFR38_10414</name>
</gene>
<evidence type="ECO:0000313" key="1">
    <source>
        <dbReference type="EMBL" id="PXX49375.1"/>
    </source>
</evidence>
<dbReference type="RefSeq" id="WP_059284629.1">
    <property type="nucleotide sequence ID" value="NZ_LNQU01000005.1"/>
</dbReference>
<proteinExistence type="predicted"/>
<organism evidence="1 2">
    <name type="scientific">Aquitalea magnusonii</name>
    <dbReference type="NCBI Taxonomy" id="332411"/>
    <lineage>
        <taxon>Bacteria</taxon>
        <taxon>Pseudomonadati</taxon>
        <taxon>Pseudomonadota</taxon>
        <taxon>Betaproteobacteria</taxon>
        <taxon>Neisseriales</taxon>
        <taxon>Chromobacteriaceae</taxon>
        <taxon>Aquitalea</taxon>
    </lineage>
</organism>